<protein>
    <submittedName>
        <fullName evidence="1">Uncharacterized protein</fullName>
    </submittedName>
</protein>
<proteinExistence type="predicted"/>
<sequence length="66" mass="7587">MLVRNFLSSADVDSDDYELDFEADDVESVDYEGCISPKYIEHIQMLKRNKLGIYASSKQHPIDQGF</sequence>
<dbReference type="AlphaFoldDB" id="A0A9P1IGP4"/>
<evidence type="ECO:0000313" key="1">
    <source>
        <dbReference type="EMBL" id="CAI5444300.1"/>
    </source>
</evidence>
<gene>
    <name evidence="1" type="ORF">CAMP_LOCUS6937</name>
</gene>
<reference evidence="1" key="1">
    <citation type="submission" date="2022-11" db="EMBL/GenBank/DDBJ databases">
        <authorList>
            <person name="Kikuchi T."/>
        </authorList>
    </citation>
    <scope>NUCLEOTIDE SEQUENCE</scope>
    <source>
        <strain evidence="1">PS1010</strain>
    </source>
</reference>
<accession>A0A9P1IGP4</accession>
<evidence type="ECO:0000313" key="2">
    <source>
        <dbReference type="Proteomes" id="UP001152747"/>
    </source>
</evidence>
<keyword evidence="2" id="KW-1185">Reference proteome</keyword>
<dbReference type="Proteomes" id="UP001152747">
    <property type="component" value="Unassembled WGS sequence"/>
</dbReference>
<name>A0A9P1IGP4_9PELO</name>
<organism evidence="1 2">
    <name type="scientific">Caenorhabditis angaria</name>
    <dbReference type="NCBI Taxonomy" id="860376"/>
    <lineage>
        <taxon>Eukaryota</taxon>
        <taxon>Metazoa</taxon>
        <taxon>Ecdysozoa</taxon>
        <taxon>Nematoda</taxon>
        <taxon>Chromadorea</taxon>
        <taxon>Rhabditida</taxon>
        <taxon>Rhabditina</taxon>
        <taxon>Rhabditomorpha</taxon>
        <taxon>Rhabditoidea</taxon>
        <taxon>Rhabditidae</taxon>
        <taxon>Peloderinae</taxon>
        <taxon>Caenorhabditis</taxon>
    </lineage>
</organism>
<dbReference type="EMBL" id="CANHGI010000003">
    <property type="protein sequence ID" value="CAI5444300.1"/>
    <property type="molecule type" value="Genomic_DNA"/>
</dbReference>
<comment type="caution">
    <text evidence="1">The sequence shown here is derived from an EMBL/GenBank/DDBJ whole genome shotgun (WGS) entry which is preliminary data.</text>
</comment>